<dbReference type="Proteomes" id="UP000002407">
    <property type="component" value="Chromosome"/>
</dbReference>
<keyword evidence="4" id="KW-1185">Reference proteome</keyword>
<dbReference type="EMBL" id="CP000776">
    <property type="protein sequence ID" value="ABS50953.1"/>
    <property type="molecule type" value="Genomic_DNA"/>
</dbReference>
<protein>
    <submittedName>
        <fullName evidence="3">Conserved domain protein</fullName>
    </submittedName>
</protein>
<name>A7I0J7_CAMHC</name>
<dbReference type="InterPro" id="IPR038157">
    <property type="entry name" value="FeoA_core_dom"/>
</dbReference>
<dbReference type="InterPro" id="IPR007167">
    <property type="entry name" value="Fe-transptr_FeoA-like"/>
</dbReference>
<dbReference type="SUPFAM" id="SSF50037">
    <property type="entry name" value="C-terminal domain of transcriptional repressors"/>
    <property type="match status" value="1"/>
</dbReference>
<dbReference type="HOGENOM" id="CLU_150646_12_2_7"/>
<dbReference type="PANTHER" id="PTHR42954:SF2">
    <property type="entry name" value="FE(2+) TRANSPORT PROTEIN A"/>
    <property type="match status" value="1"/>
</dbReference>
<dbReference type="InterPro" id="IPR008988">
    <property type="entry name" value="Transcriptional_repressor_C"/>
</dbReference>
<sequence length="78" mass="9037">MTLNEIRDGERAVIENFEIDDNLRQRFFSFGLNPGKKIKKLKSTLKGSTIEIQIDRSCVILRKNEAEKIRVSRTNENA</sequence>
<keyword evidence="1" id="KW-0408">Iron</keyword>
<reference evidence="4" key="1">
    <citation type="submission" date="2007-07" db="EMBL/GenBank/DDBJ databases">
        <title>Complete genome sequence of Campylobacter hominis ATCC BAA-381, a commensal isolated from the human gastrointestinal tract.</title>
        <authorList>
            <person name="Fouts D.E."/>
            <person name="Mongodin E.F."/>
            <person name="Puiu D."/>
            <person name="Sebastian Y."/>
            <person name="Miller W.G."/>
            <person name="Mandrell R.E."/>
            <person name="Nelson K.E."/>
        </authorList>
    </citation>
    <scope>NUCLEOTIDE SEQUENCE [LARGE SCALE GENOMIC DNA]</scope>
    <source>
        <strain evidence="4">ATCC BAA-381 / LMG 19568 / NCTC 13146 / CH001A</strain>
    </source>
</reference>
<dbReference type="RefSeq" id="WP_012108323.1">
    <property type="nucleotide sequence ID" value="NC_009714.1"/>
</dbReference>
<dbReference type="AlphaFoldDB" id="A7I0J7"/>
<dbReference type="eggNOG" id="COG1918">
    <property type="taxonomic scope" value="Bacteria"/>
</dbReference>
<dbReference type="GO" id="GO:0046914">
    <property type="term" value="F:transition metal ion binding"/>
    <property type="evidence" value="ECO:0007669"/>
    <property type="project" value="InterPro"/>
</dbReference>
<dbReference type="STRING" id="360107.CHAB381_0442"/>
<evidence type="ECO:0000259" key="2">
    <source>
        <dbReference type="SMART" id="SM00899"/>
    </source>
</evidence>
<dbReference type="KEGG" id="cha:CHAB381_0442"/>
<dbReference type="SMART" id="SM00899">
    <property type="entry name" value="FeoA"/>
    <property type="match status" value="1"/>
</dbReference>
<gene>
    <name evidence="3" type="ordered locus">CHAB381_0442</name>
</gene>
<dbReference type="OrthoDB" id="5340000at2"/>
<proteinExistence type="predicted"/>
<evidence type="ECO:0000313" key="4">
    <source>
        <dbReference type="Proteomes" id="UP000002407"/>
    </source>
</evidence>
<evidence type="ECO:0000256" key="1">
    <source>
        <dbReference type="ARBA" id="ARBA00023004"/>
    </source>
</evidence>
<organism evidence="3 4">
    <name type="scientific">Campylobacter hominis (strain ATCC BAA-381 / DSM 21671 / CCUG 45161 / LMG 19568 / NCTC 13146 / CH001A)</name>
    <dbReference type="NCBI Taxonomy" id="360107"/>
    <lineage>
        <taxon>Bacteria</taxon>
        <taxon>Pseudomonadati</taxon>
        <taxon>Campylobacterota</taxon>
        <taxon>Epsilonproteobacteria</taxon>
        <taxon>Campylobacterales</taxon>
        <taxon>Campylobacteraceae</taxon>
        <taxon>Campylobacter</taxon>
    </lineage>
</organism>
<evidence type="ECO:0000313" key="3">
    <source>
        <dbReference type="EMBL" id="ABS50953.1"/>
    </source>
</evidence>
<dbReference type="PANTHER" id="PTHR42954">
    <property type="entry name" value="FE(2+) TRANSPORT PROTEIN A"/>
    <property type="match status" value="1"/>
</dbReference>
<dbReference type="Gene3D" id="2.30.30.90">
    <property type="match status" value="1"/>
</dbReference>
<accession>A7I0J7</accession>
<feature type="domain" description="Ferrous iron transporter FeoA-like" evidence="2">
    <location>
        <begin position="1"/>
        <end position="73"/>
    </location>
</feature>
<dbReference type="InterPro" id="IPR052713">
    <property type="entry name" value="FeoA"/>
</dbReference>
<dbReference type="Pfam" id="PF04023">
    <property type="entry name" value="FeoA"/>
    <property type="match status" value="1"/>
</dbReference>